<name>A0AAV7DP39_ARIFI</name>
<keyword evidence="3" id="KW-1185">Reference proteome</keyword>
<organism evidence="2 3">
    <name type="scientific">Aristolochia fimbriata</name>
    <name type="common">White veined hardy Dutchman's pipe vine</name>
    <dbReference type="NCBI Taxonomy" id="158543"/>
    <lineage>
        <taxon>Eukaryota</taxon>
        <taxon>Viridiplantae</taxon>
        <taxon>Streptophyta</taxon>
        <taxon>Embryophyta</taxon>
        <taxon>Tracheophyta</taxon>
        <taxon>Spermatophyta</taxon>
        <taxon>Magnoliopsida</taxon>
        <taxon>Magnoliidae</taxon>
        <taxon>Piperales</taxon>
        <taxon>Aristolochiaceae</taxon>
        <taxon>Aristolochia</taxon>
    </lineage>
</organism>
<reference evidence="2 3" key="1">
    <citation type="submission" date="2021-07" db="EMBL/GenBank/DDBJ databases">
        <title>The Aristolochia fimbriata genome: insights into angiosperm evolution, floral development and chemical biosynthesis.</title>
        <authorList>
            <person name="Jiao Y."/>
        </authorList>
    </citation>
    <scope>NUCLEOTIDE SEQUENCE [LARGE SCALE GENOMIC DNA]</scope>
    <source>
        <strain evidence="2">IBCAS-2021</strain>
        <tissue evidence="2">Leaf</tissue>
    </source>
</reference>
<comment type="caution">
    <text evidence="2">The sequence shown here is derived from an EMBL/GenBank/DDBJ whole genome shotgun (WGS) entry which is preliminary data.</text>
</comment>
<dbReference type="Proteomes" id="UP000825729">
    <property type="component" value="Unassembled WGS sequence"/>
</dbReference>
<evidence type="ECO:0000256" key="1">
    <source>
        <dbReference type="SAM" id="MobiDB-lite"/>
    </source>
</evidence>
<feature type="compositionally biased region" description="Gly residues" evidence="1">
    <location>
        <begin position="60"/>
        <end position="73"/>
    </location>
</feature>
<dbReference type="AlphaFoldDB" id="A0AAV7DP39"/>
<gene>
    <name evidence="2" type="ORF">H6P81_021744</name>
</gene>
<evidence type="ECO:0000313" key="2">
    <source>
        <dbReference type="EMBL" id="KAG9438315.1"/>
    </source>
</evidence>
<sequence length="236" mass="25226">MGELIPWGIWEGIWEGDLGGDLGGGFGRGDLGGDLGGDGEMGRTGGGDLGGDWGGSLGGTLGGALGRGGGAWEGPGRSWEDWGGAWGAQWTPRSLGDGEMSPEEPKGGWWDEPRSGDGLDGSGWFGWFVMVRGSVMGRHPGMVRDEPKDGSGMVQMGLRCIWEVFVMVLMYSDGSDDDPLVEQCEKRLRDVSYLKRDELLRIYIAKATGIVAAYGFPEVVGERIVLLPLDIFVLQI</sequence>
<feature type="compositionally biased region" description="Basic and acidic residues" evidence="1">
    <location>
        <begin position="103"/>
        <end position="115"/>
    </location>
</feature>
<accession>A0AAV7DP39</accession>
<evidence type="ECO:0000313" key="3">
    <source>
        <dbReference type="Proteomes" id="UP000825729"/>
    </source>
</evidence>
<protein>
    <submittedName>
        <fullName evidence="2">Uncharacterized protein</fullName>
    </submittedName>
</protein>
<dbReference type="EMBL" id="JAINDJ010000169">
    <property type="protein sequence ID" value="KAG9438315.1"/>
    <property type="molecule type" value="Genomic_DNA"/>
</dbReference>
<proteinExistence type="predicted"/>
<feature type="region of interest" description="Disordered" evidence="1">
    <location>
        <begin position="60"/>
        <end position="115"/>
    </location>
</feature>